<proteinExistence type="predicted"/>
<dbReference type="EMBL" id="MUBK01000025">
    <property type="protein sequence ID" value="OTA18880.1"/>
    <property type="molecule type" value="Genomic_DNA"/>
</dbReference>
<name>A0A1Y2SJE0_9GAMM</name>
<gene>
    <name evidence="2" type="ORF">Xbed_02866</name>
</gene>
<keyword evidence="3" id="KW-1185">Reference proteome</keyword>
<evidence type="ECO:0000256" key="1">
    <source>
        <dbReference type="SAM" id="Phobius"/>
    </source>
</evidence>
<keyword evidence="1" id="KW-0472">Membrane</keyword>
<keyword evidence="1" id="KW-1133">Transmembrane helix</keyword>
<accession>A0A1Y2SJE0</accession>
<evidence type="ECO:0000313" key="2">
    <source>
        <dbReference type="EMBL" id="OTA18880.1"/>
    </source>
</evidence>
<keyword evidence="1" id="KW-0812">Transmembrane</keyword>
<dbReference type="AlphaFoldDB" id="A0A1Y2SJE0"/>
<feature type="transmembrane region" description="Helical" evidence="1">
    <location>
        <begin position="45"/>
        <end position="68"/>
    </location>
</feature>
<evidence type="ECO:0000313" key="3">
    <source>
        <dbReference type="Proteomes" id="UP000194204"/>
    </source>
</evidence>
<dbReference type="Proteomes" id="UP000194204">
    <property type="component" value="Unassembled WGS sequence"/>
</dbReference>
<sequence length="78" mass="8735">MNELTKVTTDLAISRQTLEDINKSIKDISNLLKDIFKILKKHGVISYNTMSIITLCIASITAAILIALDRLFSHEMSN</sequence>
<organism evidence="2 3">
    <name type="scientific">Xenorhabdus beddingii</name>
    <dbReference type="NCBI Taxonomy" id="40578"/>
    <lineage>
        <taxon>Bacteria</taxon>
        <taxon>Pseudomonadati</taxon>
        <taxon>Pseudomonadota</taxon>
        <taxon>Gammaproteobacteria</taxon>
        <taxon>Enterobacterales</taxon>
        <taxon>Morganellaceae</taxon>
        <taxon>Xenorhabdus</taxon>
    </lineage>
</organism>
<reference evidence="2 3" key="1">
    <citation type="submission" date="2017-01" db="EMBL/GenBank/DDBJ databases">
        <title>Deconstructing symbiosis and pathogenesis requirements using a combined genomic-metabolomic approach.</title>
        <authorList>
            <person name="Tobias N.J."/>
            <person name="Wolff H."/>
            <person name="Djahanschiri B."/>
            <person name="Ebersberger I."/>
            <person name="Bode H.B."/>
        </authorList>
    </citation>
    <scope>NUCLEOTIDE SEQUENCE [LARGE SCALE GENOMIC DNA]</scope>
    <source>
        <strain evidence="2 3">DSM 4764</strain>
    </source>
</reference>
<comment type="caution">
    <text evidence="2">The sequence shown here is derived from an EMBL/GenBank/DDBJ whole genome shotgun (WGS) entry which is preliminary data.</text>
</comment>
<protein>
    <submittedName>
        <fullName evidence="2">Uncharacterized protein</fullName>
    </submittedName>
</protein>
<dbReference type="RefSeq" id="WP_086113565.1">
    <property type="nucleotide sequence ID" value="NZ_CAWNHF010000129.1"/>
</dbReference>